<dbReference type="EMBL" id="CACVAT010000348">
    <property type="protein sequence ID" value="CAA6820548.1"/>
    <property type="molecule type" value="Genomic_DNA"/>
</dbReference>
<accession>A0A6S6TWK5</accession>
<dbReference type="PANTHER" id="PTHR43968:SF6">
    <property type="entry name" value="GLUTATHIONE S-TRANSFERASE OMEGA"/>
    <property type="match status" value="1"/>
</dbReference>
<evidence type="ECO:0000256" key="3">
    <source>
        <dbReference type="ARBA" id="ARBA00047960"/>
    </source>
</evidence>
<name>A0A6S6TWK5_9GAMM</name>
<dbReference type="PANTHER" id="PTHR43968">
    <property type="match status" value="1"/>
</dbReference>
<dbReference type="SUPFAM" id="SSF47616">
    <property type="entry name" value="GST C-terminal domain-like"/>
    <property type="match status" value="1"/>
</dbReference>
<dbReference type="Pfam" id="PF13417">
    <property type="entry name" value="GST_N_3"/>
    <property type="match status" value="1"/>
</dbReference>
<dbReference type="CDD" id="cd00570">
    <property type="entry name" value="GST_N_family"/>
    <property type="match status" value="1"/>
</dbReference>
<dbReference type="PROSITE" id="PS50404">
    <property type="entry name" value="GST_NTER"/>
    <property type="match status" value="1"/>
</dbReference>
<dbReference type="Gene3D" id="1.20.1050.10">
    <property type="match status" value="1"/>
</dbReference>
<proteinExistence type="predicted"/>
<comment type="catalytic activity">
    <reaction evidence="3">
        <text>RX + glutathione = an S-substituted glutathione + a halide anion + H(+)</text>
        <dbReference type="Rhea" id="RHEA:16437"/>
        <dbReference type="ChEBI" id="CHEBI:15378"/>
        <dbReference type="ChEBI" id="CHEBI:16042"/>
        <dbReference type="ChEBI" id="CHEBI:17792"/>
        <dbReference type="ChEBI" id="CHEBI:57925"/>
        <dbReference type="ChEBI" id="CHEBI:90779"/>
        <dbReference type="EC" id="2.5.1.18"/>
    </reaction>
</comment>
<gene>
    <name evidence="6" type="ORF">HELGO_WM15656</name>
</gene>
<dbReference type="InterPro" id="IPR010987">
    <property type="entry name" value="Glutathione-S-Trfase_C-like"/>
</dbReference>
<dbReference type="SFLD" id="SFLDG00358">
    <property type="entry name" value="Main_(cytGST)"/>
    <property type="match status" value="1"/>
</dbReference>
<evidence type="ECO:0000259" key="5">
    <source>
        <dbReference type="PROSITE" id="PS50405"/>
    </source>
</evidence>
<dbReference type="GO" id="GO:0005737">
    <property type="term" value="C:cytoplasm"/>
    <property type="evidence" value="ECO:0007669"/>
    <property type="project" value="TreeGrafter"/>
</dbReference>
<dbReference type="InterPro" id="IPR036282">
    <property type="entry name" value="Glutathione-S-Trfase_C_sf"/>
</dbReference>
<dbReference type="AlphaFoldDB" id="A0A6S6TWK5"/>
<evidence type="ECO:0000256" key="1">
    <source>
        <dbReference type="ARBA" id="ARBA00012452"/>
    </source>
</evidence>
<organism evidence="6">
    <name type="scientific">uncultured Thiotrichaceae bacterium</name>
    <dbReference type="NCBI Taxonomy" id="298394"/>
    <lineage>
        <taxon>Bacteria</taxon>
        <taxon>Pseudomonadati</taxon>
        <taxon>Pseudomonadota</taxon>
        <taxon>Gammaproteobacteria</taxon>
        <taxon>Thiotrichales</taxon>
        <taxon>Thiotrichaceae</taxon>
        <taxon>environmental samples</taxon>
    </lineage>
</organism>
<dbReference type="SUPFAM" id="SSF52833">
    <property type="entry name" value="Thioredoxin-like"/>
    <property type="match status" value="1"/>
</dbReference>
<dbReference type="InterPro" id="IPR045073">
    <property type="entry name" value="Omega/Tau-like"/>
</dbReference>
<reference evidence="6" key="1">
    <citation type="submission" date="2020-01" db="EMBL/GenBank/DDBJ databases">
        <authorList>
            <person name="Meier V. D."/>
            <person name="Meier V D."/>
        </authorList>
    </citation>
    <scope>NUCLEOTIDE SEQUENCE</scope>
    <source>
        <strain evidence="6">HLG_WM_MAG_09</strain>
    </source>
</reference>
<dbReference type="SFLD" id="SFLDS00019">
    <property type="entry name" value="Glutathione_Transferase_(cytos"/>
    <property type="match status" value="1"/>
</dbReference>
<evidence type="ECO:0000259" key="4">
    <source>
        <dbReference type="PROSITE" id="PS50404"/>
    </source>
</evidence>
<dbReference type="InterPro" id="IPR050983">
    <property type="entry name" value="GST_Omega/HSP26"/>
</dbReference>
<dbReference type="SFLD" id="SFLDG01152">
    <property type="entry name" value="Main.3:_Omega-_and_Tau-like"/>
    <property type="match status" value="1"/>
</dbReference>
<feature type="domain" description="GST N-terminal" evidence="4">
    <location>
        <begin position="4"/>
        <end position="82"/>
    </location>
</feature>
<keyword evidence="2 6" id="KW-0808">Transferase</keyword>
<dbReference type="InterPro" id="IPR004045">
    <property type="entry name" value="Glutathione_S-Trfase_N"/>
</dbReference>
<dbReference type="GO" id="GO:0004364">
    <property type="term" value="F:glutathione transferase activity"/>
    <property type="evidence" value="ECO:0007669"/>
    <property type="project" value="UniProtKB-EC"/>
</dbReference>
<feature type="domain" description="GST C-terminal" evidence="5">
    <location>
        <begin position="86"/>
        <end position="208"/>
    </location>
</feature>
<evidence type="ECO:0000256" key="2">
    <source>
        <dbReference type="ARBA" id="ARBA00022679"/>
    </source>
</evidence>
<evidence type="ECO:0000313" key="6">
    <source>
        <dbReference type="EMBL" id="CAA6820548.1"/>
    </source>
</evidence>
<dbReference type="InterPro" id="IPR040079">
    <property type="entry name" value="Glutathione_S-Trfase"/>
</dbReference>
<dbReference type="PROSITE" id="PS50405">
    <property type="entry name" value="GST_CTER"/>
    <property type="match status" value="1"/>
</dbReference>
<dbReference type="EC" id="2.5.1.18" evidence="1"/>
<protein>
    <recommendedName>
        <fullName evidence="1">glutathione transferase</fullName>
        <ecNumber evidence="1">2.5.1.18</ecNumber>
    </recommendedName>
</protein>
<sequence length="220" mass="24918">MSDTSLELVSFKVCPFVQRSVIALNEKNVDFKLTHIMPGNEPDWFKEVSPLGKVPVLLVGGQPVFESAVISEYLDEMYTPTLHPADPLAKARHRSWIEFCSDLISTQFRMVTAPDQEAYESNLKQLKEGLARVGENLSEQAPFFSGEQMALVDTTYAPLFMRMAIVERVFKVDFAMSERVRAWSDALLAKDSVKTSVVGNFEEVFMMFLKKQDGYMVNNL</sequence>
<dbReference type="Gene3D" id="3.40.30.10">
    <property type="entry name" value="Glutaredoxin"/>
    <property type="match status" value="1"/>
</dbReference>
<dbReference type="InterPro" id="IPR036249">
    <property type="entry name" value="Thioredoxin-like_sf"/>
</dbReference>